<evidence type="ECO:0000256" key="8">
    <source>
        <dbReference type="ARBA" id="ARBA00022679"/>
    </source>
</evidence>
<dbReference type="InterPro" id="IPR029057">
    <property type="entry name" value="PRTase-like"/>
</dbReference>
<evidence type="ECO:0000256" key="3">
    <source>
        <dbReference type="ARBA" id="ARBA00004669"/>
    </source>
</evidence>
<comment type="similarity">
    <text evidence="4 15">Belongs to the purine/pyrimidine phosphoribosyltransferase family.</text>
</comment>
<evidence type="ECO:0000259" key="16">
    <source>
        <dbReference type="Pfam" id="PF00156"/>
    </source>
</evidence>
<comment type="cofactor">
    <cofactor evidence="1 15">
        <name>Mg(2+)</name>
        <dbReference type="ChEBI" id="CHEBI:18420"/>
    </cofactor>
</comment>
<comment type="catalytic activity">
    <reaction evidence="13">
        <text>GMP + diphosphate = guanine + 5-phospho-alpha-D-ribose 1-diphosphate</text>
        <dbReference type="Rhea" id="RHEA:25424"/>
        <dbReference type="ChEBI" id="CHEBI:16235"/>
        <dbReference type="ChEBI" id="CHEBI:33019"/>
        <dbReference type="ChEBI" id="CHEBI:58017"/>
        <dbReference type="ChEBI" id="CHEBI:58115"/>
        <dbReference type="EC" id="2.4.2.8"/>
    </reaction>
    <physiologicalReaction direction="right-to-left" evidence="13">
        <dbReference type="Rhea" id="RHEA:25426"/>
    </physiologicalReaction>
</comment>
<evidence type="ECO:0000256" key="4">
    <source>
        <dbReference type="ARBA" id="ARBA00008391"/>
    </source>
</evidence>
<dbReference type="Gene3D" id="3.40.50.2020">
    <property type="match status" value="1"/>
</dbReference>
<proteinExistence type="inferred from homology"/>
<evidence type="ECO:0000256" key="12">
    <source>
        <dbReference type="ARBA" id="ARBA00022842"/>
    </source>
</evidence>
<dbReference type="GO" id="GO:0006178">
    <property type="term" value="P:guanine salvage"/>
    <property type="evidence" value="ECO:0007669"/>
    <property type="project" value="TreeGrafter"/>
</dbReference>
<protein>
    <recommendedName>
        <fullName evidence="5 15">Hypoxanthine phosphoribosyltransferase</fullName>
        <ecNumber evidence="5 15">2.4.2.8</ecNumber>
    </recommendedName>
</protein>
<evidence type="ECO:0000256" key="2">
    <source>
        <dbReference type="ARBA" id="ARBA00004496"/>
    </source>
</evidence>
<comment type="catalytic activity">
    <reaction evidence="14">
        <text>IMP + diphosphate = hypoxanthine + 5-phospho-alpha-D-ribose 1-diphosphate</text>
        <dbReference type="Rhea" id="RHEA:17973"/>
        <dbReference type="ChEBI" id="CHEBI:17368"/>
        <dbReference type="ChEBI" id="CHEBI:33019"/>
        <dbReference type="ChEBI" id="CHEBI:58017"/>
        <dbReference type="ChEBI" id="CHEBI:58053"/>
        <dbReference type="EC" id="2.4.2.8"/>
    </reaction>
    <physiologicalReaction direction="right-to-left" evidence="14">
        <dbReference type="Rhea" id="RHEA:17975"/>
    </physiologicalReaction>
</comment>
<organism evidence="17">
    <name type="scientific">uncultured bacterium W5-102b</name>
    <dbReference type="NCBI Taxonomy" id="1130996"/>
    <lineage>
        <taxon>Bacteria</taxon>
        <taxon>environmental samples</taxon>
    </lineage>
</organism>
<keyword evidence="11 15" id="KW-0547">Nucleotide-binding</keyword>
<evidence type="ECO:0000256" key="11">
    <source>
        <dbReference type="ARBA" id="ARBA00022741"/>
    </source>
</evidence>
<evidence type="ECO:0000313" key="17">
    <source>
        <dbReference type="EMBL" id="AFD03184.1"/>
    </source>
</evidence>
<dbReference type="NCBIfam" id="TIGR01203">
    <property type="entry name" value="HGPRTase"/>
    <property type="match status" value="1"/>
</dbReference>
<comment type="pathway">
    <text evidence="3 15">Purine metabolism; IMP biosynthesis via salvage pathway; IMP from hypoxanthine: step 1/1.</text>
</comment>
<dbReference type="GO" id="GO:0005829">
    <property type="term" value="C:cytosol"/>
    <property type="evidence" value="ECO:0007669"/>
    <property type="project" value="TreeGrafter"/>
</dbReference>
<evidence type="ECO:0000256" key="9">
    <source>
        <dbReference type="ARBA" id="ARBA00022723"/>
    </source>
</evidence>
<dbReference type="EC" id="2.4.2.8" evidence="5 15"/>
<dbReference type="GO" id="GO:0006166">
    <property type="term" value="P:purine ribonucleoside salvage"/>
    <property type="evidence" value="ECO:0007669"/>
    <property type="project" value="UniProtKB-KW"/>
</dbReference>
<dbReference type="InterPro" id="IPR000836">
    <property type="entry name" value="PRTase_dom"/>
</dbReference>
<dbReference type="GO" id="GO:0032263">
    <property type="term" value="P:GMP salvage"/>
    <property type="evidence" value="ECO:0007669"/>
    <property type="project" value="TreeGrafter"/>
</dbReference>
<dbReference type="GO" id="GO:0000166">
    <property type="term" value="F:nucleotide binding"/>
    <property type="evidence" value="ECO:0007669"/>
    <property type="project" value="UniProtKB-KW"/>
</dbReference>
<evidence type="ECO:0000256" key="7">
    <source>
        <dbReference type="ARBA" id="ARBA00022676"/>
    </source>
</evidence>
<dbReference type="GO" id="GO:0046100">
    <property type="term" value="P:hypoxanthine metabolic process"/>
    <property type="evidence" value="ECO:0007669"/>
    <property type="project" value="TreeGrafter"/>
</dbReference>
<evidence type="ECO:0000256" key="14">
    <source>
        <dbReference type="ARBA" id="ARBA00049402"/>
    </source>
</evidence>
<reference evidence="17" key="1">
    <citation type="submission" date="2011-11" db="EMBL/GenBank/DDBJ databases">
        <title>Construction and analysis of a metagenome of deep-sea sediment.</title>
        <authorList>
            <person name="Huo Y.-Y."/>
            <person name="Cheng H."/>
            <person name="Wu M."/>
        </authorList>
    </citation>
    <scope>NUCLEOTIDE SEQUENCE</scope>
</reference>
<keyword evidence="7 15" id="KW-0328">Glycosyltransferase</keyword>
<dbReference type="PANTHER" id="PTHR43340">
    <property type="entry name" value="HYPOXANTHINE-GUANINE PHOSPHORIBOSYLTRANSFERASE"/>
    <property type="match status" value="1"/>
</dbReference>
<evidence type="ECO:0000256" key="1">
    <source>
        <dbReference type="ARBA" id="ARBA00001946"/>
    </source>
</evidence>
<dbReference type="InterPro" id="IPR050408">
    <property type="entry name" value="HGPRT"/>
</dbReference>
<sequence>MTNTVNDSPAPSSTRPSLGSVLYSADEIAARVRALGAELDRDYAGTTPVMITVLKGATVFAADLARAMDVPHEMDFLAVTTYDGDAPGDQVRILKDLQIPIFDRDVILVEDVIDTGLTLRFVLRWLQTHQPRSIKVCTLLDRPHRRLADIDIDYRGFTPPDQFYVGYGFDYQQRYRNLPDLVELEIGEIPPTGS</sequence>
<keyword evidence="9 15" id="KW-0479">Metal-binding</keyword>
<evidence type="ECO:0000256" key="15">
    <source>
        <dbReference type="RuleBase" id="RU364099"/>
    </source>
</evidence>
<evidence type="ECO:0000256" key="6">
    <source>
        <dbReference type="ARBA" id="ARBA00022490"/>
    </source>
</evidence>
<dbReference type="PANTHER" id="PTHR43340:SF1">
    <property type="entry name" value="HYPOXANTHINE PHOSPHORIBOSYLTRANSFERASE"/>
    <property type="match status" value="1"/>
</dbReference>
<feature type="domain" description="Phosphoribosyltransferase" evidence="16">
    <location>
        <begin position="24"/>
        <end position="171"/>
    </location>
</feature>
<evidence type="ECO:0000256" key="5">
    <source>
        <dbReference type="ARBA" id="ARBA00011895"/>
    </source>
</evidence>
<dbReference type="FunFam" id="3.40.50.2020:FF:000006">
    <property type="entry name" value="Hypoxanthine phosphoribosyltransferase"/>
    <property type="match status" value="1"/>
</dbReference>
<dbReference type="CDD" id="cd06223">
    <property type="entry name" value="PRTases_typeI"/>
    <property type="match status" value="1"/>
</dbReference>
<evidence type="ECO:0000256" key="13">
    <source>
        <dbReference type="ARBA" id="ARBA00048811"/>
    </source>
</evidence>
<dbReference type="GO" id="GO:0052657">
    <property type="term" value="F:guanine phosphoribosyltransferase activity"/>
    <property type="evidence" value="ECO:0007669"/>
    <property type="project" value="RHEA"/>
</dbReference>
<dbReference type="Pfam" id="PF00156">
    <property type="entry name" value="Pribosyltran"/>
    <property type="match status" value="1"/>
</dbReference>
<dbReference type="InterPro" id="IPR005904">
    <property type="entry name" value="Hxn_phspho_trans"/>
</dbReference>
<keyword evidence="8 15" id="KW-0808">Transferase</keyword>
<keyword evidence="6 15" id="KW-0963">Cytoplasm</keyword>
<dbReference type="EMBL" id="JQ085817">
    <property type="protein sequence ID" value="AFD03184.1"/>
    <property type="molecule type" value="Genomic_DNA"/>
</dbReference>
<comment type="subcellular location">
    <subcellularLocation>
        <location evidence="2 15">Cytoplasm</location>
    </subcellularLocation>
</comment>
<dbReference type="GO" id="GO:0000287">
    <property type="term" value="F:magnesium ion binding"/>
    <property type="evidence" value="ECO:0007669"/>
    <property type="project" value="TreeGrafter"/>
</dbReference>
<dbReference type="UniPathway" id="UPA00591">
    <property type="reaction ID" value="UER00648"/>
</dbReference>
<keyword evidence="10 15" id="KW-0660">Purine salvage</keyword>
<dbReference type="AlphaFoldDB" id="H9BWL2"/>
<evidence type="ECO:0000256" key="10">
    <source>
        <dbReference type="ARBA" id="ARBA00022726"/>
    </source>
</evidence>
<accession>H9BWL2</accession>
<dbReference type="SUPFAM" id="SSF53271">
    <property type="entry name" value="PRTase-like"/>
    <property type="match status" value="1"/>
</dbReference>
<name>H9BWL2_9BACT</name>
<dbReference type="GO" id="GO:0032264">
    <property type="term" value="P:IMP salvage"/>
    <property type="evidence" value="ECO:0007669"/>
    <property type="project" value="UniProtKB-UniPathway"/>
</dbReference>
<dbReference type="GO" id="GO:0004422">
    <property type="term" value="F:hypoxanthine phosphoribosyltransferase activity"/>
    <property type="evidence" value="ECO:0007669"/>
    <property type="project" value="InterPro"/>
</dbReference>
<keyword evidence="12 15" id="KW-0460">Magnesium</keyword>